<keyword evidence="6" id="KW-0812">Transmembrane</keyword>
<organism evidence="12 13">
    <name type="scientific">Sphingomonas trueperi</name>
    <dbReference type="NCBI Taxonomy" id="53317"/>
    <lineage>
        <taxon>Bacteria</taxon>
        <taxon>Pseudomonadati</taxon>
        <taxon>Pseudomonadota</taxon>
        <taxon>Alphaproteobacteria</taxon>
        <taxon>Sphingomonadales</taxon>
        <taxon>Sphingomonadaceae</taxon>
        <taxon>Sphingomonas</taxon>
    </lineage>
</organism>
<accession>A0A7X5XWG1</accession>
<dbReference type="GO" id="GO:0009306">
    <property type="term" value="P:protein secretion"/>
    <property type="evidence" value="ECO:0007669"/>
    <property type="project" value="InterPro"/>
</dbReference>
<keyword evidence="4 9" id="KW-1003">Cell membrane</keyword>
<proteinExistence type="inferred from homology"/>
<evidence type="ECO:0000259" key="11">
    <source>
        <dbReference type="Pfam" id="PF26002"/>
    </source>
</evidence>
<name>A0A7X5XWG1_9SPHN</name>
<evidence type="ECO:0000256" key="2">
    <source>
        <dbReference type="ARBA" id="ARBA00009477"/>
    </source>
</evidence>
<evidence type="ECO:0000313" key="13">
    <source>
        <dbReference type="Proteomes" id="UP000531251"/>
    </source>
</evidence>
<dbReference type="Pfam" id="PF25994">
    <property type="entry name" value="HH_AprE"/>
    <property type="match status" value="1"/>
</dbReference>
<dbReference type="PROSITE" id="PS00543">
    <property type="entry name" value="HLYD_FAMILY"/>
    <property type="match status" value="1"/>
</dbReference>
<comment type="similarity">
    <text evidence="2 9">Belongs to the membrane fusion protein (MFP) (TC 8.A.1) family.</text>
</comment>
<keyword evidence="8" id="KW-0472">Membrane</keyword>
<evidence type="ECO:0000256" key="8">
    <source>
        <dbReference type="ARBA" id="ARBA00023136"/>
    </source>
</evidence>
<evidence type="ECO:0000256" key="5">
    <source>
        <dbReference type="ARBA" id="ARBA00022519"/>
    </source>
</evidence>
<dbReference type="PANTHER" id="PTHR30386">
    <property type="entry name" value="MEMBRANE FUSION SUBUNIT OF EMRAB-TOLC MULTIDRUG EFFLUX PUMP"/>
    <property type="match status" value="1"/>
</dbReference>
<dbReference type="Pfam" id="PF26002">
    <property type="entry name" value="Beta-barrel_AprE"/>
    <property type="match status" value="1"/>
</dbReference>
<evidence type="ECO:0000259" key="10">
    <source>
        <dbReference type="Pfam" id="PF25994"/>
    </source>
</evidence>
<keyword evidence="13" id="KW-1185">Reference proteome</keyword>
<evidence type="ECO:0000256" key="1">
    <source>
        <dbReference type="ARBA" id="ARBA00004377"/>
    </source>
</evidence>
<protein>
    <recommendedName>
        <fullName evidence="9">Membrane fusion protein (MFP) family protein</fullName>
    </recommendedName>
</protein>
<dbReference type="Proteomes" id="UP000531251">
    <property type="component" value="Unassembled WGS sequence"/>
</dbReference>
<dbReference type="RefSeq" id="WP_125975686.1">
    <property type="nucleotide sequence ID" value="NZ_JAATJB010000002.1"/>
</dbReference>
<evidence type="ECO:0000256" key="4">
    <source>
        <dbReference type="ARBA" id="ARBA00022475"/>
    </source>
</evidence>
<dbReference type="NCBIfam" id="TIGR01843">
    <property type="entry name" value="type_I_hlyD"/>
    <property type="match status" value="1"/>
</dbReference>
<evidence type="ECO:0000256" key="7">
    <source>
        <dbReference type="ARBA" id="ARBA00022989"/>
    </source>
</evidence>
<dbReference type="AlphaFoldDB" id="A0A7X5XWG1"/>
<feature type="domain" description="AprE-like long alpha-helical hairpin" evidence="10">
    <location>
        <begin position="127"/>
        <end position="310"/>
    </location>
</feature>
<dbReference type="GO" id="GO:0005886">
    <property type="term" value="C:plasma membrane"/>
    <property type="evidence" value="ECO:0007669"/>
    <property type="project" value="UniProtKB-SubCell"/>
</dbReference>
<dbReference type="InterPro" id="IPR058781">
    <property type="entry name" value="HH_AprE-like"/>
</dbReference>
<dbReference type="InterPro" id="IPR006144">
    <property type="entry name" value="Secretion_HlyD_CS"/>
</dbReference>
<dbReference type="EMBL" id="JAATJB010000002">
    <property type="protein sequence ID" value="NJB96611.1"/>
    <property type="molecule type" value="Genomic_DNA"/>
</dbReference>
<dbReference type="InterPro" id="IPR010129">
    <property type="entry name" value="T1SS_HlyD"/>
</dbReference>
<sequence length="467" mass="49323">MNAVVTMGPRGPRGPLARLRGTVLPARSIDYDTTFLPAALEIIERPVSPTARLTARVMMAGLAITTAWLAIGKVEVVAPTQGRIAPIGETKVVQSPESGIVRRILVGEGQKVTKGQVLVTLDPTMSAAEANQAKVALLSAQLDVARNQAIVDALDGKGFHFVAPAGASPAEAATHRDLARARLGQIEAATAGGRSDSGAAVSAAAEAKAQVQKLEQSLPLLEQQVAANEAMAAKGYVSKLRVVELRRQLISERQDLAAARASVAKLGQQSHSASSLSARTREEARAQVLQDLVKAEGEVRGRSEDVAKASLRSSFRELRAPVSGTVSQLQVHTEGGVVEGVKPLLSIVPDKARLEAEVMIDNSDIGFVRTGMPVKVKLQAFPYTRYGMIPGTVVGISPEAVQMKEGQPPVYKARIALDRSYVNAHGAQVPLRPGMIASADIVTGKRTLLSYLVGPVLETGSDALHER</sequence>
<dbReference type="InterPro" id="IPR050739">
    <property type="entry name" value="MFP"/>
</dbReference>
<dbReference type="SUPFAM" id="SSF111369">
    <property type="entry name" value="HlyD-like secretion proteins"/>
    <property type="match status" value="1"/>
</dbReference>
<reference evidence="12 13" key="1">
    <citation type="submission" date="2020-03" db="EMBL/GenBank/DDBJ databases">
        <title>Genomic Encyclopedia of Type Strains, Phase IV (KMG-IV): sequencing the most valuable type-strain genomes for metagenomic binning, comparative biology and taxonomic classification.</title>
        <authorList>
            <person name="Goeker M."/>
        </authorList>
    </citation>
    <scope>NUCLEOTIDE SEQUENCE [LARGE SCALE GENOMIC DNA]</scope>
    <source>
        <strain evidence="12 13">DSM 7225</strain>
    </source>
</reference>
<evidence type="ECO:0000256" key="3">
    <source>
        <dbReference type="ARBA" id="ARBA00022448"/>
    </source>
</evidence>
<dbReference type="InterPro" id="IPR058982">
    <property type="entry name" value="Beta-barrel_AprE"/>
</dbReference>
<keyword evidence="3 9" id="KW-0813">Transport</keyword>
<feature type="domain" description="AprE-like beta-barrel" evidence="11">
    <location>
        <begin position="355"/>
        <end position="444"/>
    </location>
</feature>
<evidence type="ECO:0000256" key="6">
    <source>
        <dbReference type="ARBA" id="ARBA00022692"/>
    </source>
</evidence>
<keyword evidence="5 9" id="KW-0997">Cell inner membrane</keyword>
<dbReference type="Gene3D" id="2.40.30.170">
    <property type="match status" value="1"/>
</dbReference>
<evidence type="ECO:0000313" key="12">
    <source>
        <dbReference type="EMBL" id="NJB96611.1"/>
    </source>
</evidence>
<comment type="caution">
    <text evidence="12">The sequence shown here is derived from an EMBL/GenBank/DDBJ whole genome shotgun (WGS) entry which is preliminary data.</text>
</comment>
<keyword evidence="7" id="KW-1133">Transmembrane helix</keyword>
<dbReference type="Gene3D" id="1.10.287.470">
    <property type="entry name" value="Helix hairpin bin"/>
    <property type="match status" value="1"/>
</dbReference>
<evidence type="ECO:0000256" key="9">
    <source>
        <dbReference type="RuleBase" id="RU365093"/>
    </source>
</evidence>
<dbReference type="PANTHER" id="PTHR30386:SF27">
    <property type="entry name" value="MEMBRANE FUSION PROTEIN (MFP) FAMILY PROTEIN"/>
    <property type="match status" value="1"/>
</dbReference>
<comment type="subcellular location">
    <subcellularLocation>
        <location evidence="1 9">Cell inner membrane</location>
        <topology evidence="1 9">Single-pass membrane protein</topology>
    </subcellularLocation>
</comment>
<gene>
    <name evidence="12" type="ORF">GGR89_000911</name>
</gene>
<dbReference type="PRINTS" id="PR01490">
    <property type="entry name" value="RTXTOXIND"/>
</dbReference>
<dbReference type="Gene3D" id="2.40.50.100">
    <property type="match status" value="1"/>
</dbReference>